<dbReference type="KEGG" id="adin:H7849_23960"/>
<organism evidence="2 3">
    <name type="scientific">Alloacidobacterium dinghuense</name>
    <dbReference type="NCBI Taxonomy" id="2763107"/>
    <lineage>
        <taxon>Bacteria</taxon>
        <taxon>Pseudomonadati</taxon>
        <taxon>Acidobacteriota</taxon>
        <taxon>Terriglobia</taxon>
        <taxon>Terriglobales</taxon>
        <taxon>Acidobacteriaceae</taxon>
        <taxon>Alloacidobacterium</taxon>
    </lineage>
</organism>
<feature type="region of interest" description="Disordered" evidence="1">
    <location>
        <begin position="48"/>
        <end position="78"/>
    </location>
</feature>
<proteinExistence type="predicted"/>
<keyword evidence="3" id="KW-1185">Reference proteome</keyword>
<sequence>MRARIAELEAQLKAQAGVKDNAMTVDAAAQLQASRQALLASGASTTTKALSSPSVASTPAAEPALASTTPTATTPTVDKMTPFADADWTWLNGSPRTKDFPLATKYFTPEIRVDTNYNLDLNHPADDTINGSSEIFRAQEVQLEQFGVGGDLLVDHVHARLMTQFGMYSVTTPRNDASVGRGQWQLNNAYRYLAEAYGGYHWDKMHGINLDAGIFMSYIGLFSYYNFDNWAYQPSFVSSNTPWFFNGVRGQFFITQHLKLEPWFINGWQSYARFNTKPGLGGQIKWTPNNFINVISNNYGYGEDDLNIHGRTRFHTDDSVEVKYYDHPENLISKMAFSLTGDAGCEQGSGVACTGSANHKVLIPATPTSPAVYYTKQSFLGWMAYDRTWFNKDRYALTVGGGRINNPGRYLVLVPAINGATALTGTAYFPENPGQPYHGTDGTITWDFMPRQFITFRSEYGYRHSDVPYWAGRGGSTPPGGSQNSSIGSPGDFTCTNGSASVDSGVGYSSMPGLTYKQEYAANIAAAKAVCAGVPGYTTLWQPDLRRDEQKFTFAIMVKF</sequence>
<evidence type="ECO:0000313" key="2">
    <source>
        <dbReference type="EMBL" id="QNI35159.1"/>
    </source>
</evidence>
<protein>
    <submittedName>
        <fullName evidence="2">Outer membrane beta-barrel protein</fullName>
    </submittedName>
</protein>
<gene>
    <name evidence="2" type="ORF">H7849_23960</name>
</gene>
<reference evidence="2 3" key="1">
    <citation type="submission" date="2020-08" db="EMBL/GenBank/DDBJ databases">
        <title>Edaphobacter telluris sp. nov. and Acidobacterium dinghuensis sp. nov., two acidobacteria isolated from forest soil.</title>
        <authorList>
            <person name="Fu J."/>
            <person name="Qiu L."/>
        </authorList>
    </citation>
    <scope>NUCLEOTIDE SEQUENCE [LARGE SCALE GENOMIC DNA]</scope>
    <source>
        <strain evidence="2">4Y35</strain>
    </source>
</reference>
<dbReference type="EMBL" id="CP060394">
    <property type="protein sequence ID" value="QNI35159.1"/>
    <property type="molecule type" value="Genomic_DNA"/>
</dbReference>
<feature type="compositionally biased region" description="Polar residues" evidence="1">
    <location>
        <begin position="479"/>
        <end position="492"/>
    </location>
</feature>
<feature type="region of interest" description="Disordered" evidence="1">
    <location>
        <begin position="473"/>
        <end position="492"/>
    </location>
</feature>
<dbReference type="Pfam" id="PF07642">
    <property type="entry name" value="BBP2"/>
    <property type="match status" value="1"/>
</dbReference>
<evidence type="ECO:0000256" key="1">
    <source>
        <dbReference type="SAM" id="MobiDB-lite"/>
    </source>
</evidence>
<dbReference type="Proteomes" id="UP000515312">
    <property type="component" value="Chromosome"/>
</dbReference>
<dbReference type="AlphaFoldDB" id="A0A7G8BRI9"/>
<feature type="compositionally biased region" description="Low complexity" evidence="1">
    <location>
        <begin position="56"/>
        <end position="76"/>
    </location>
</feature>
<name>A0A7G8BRI9_9BACT</name>
<evidence type="ECO:0000313" key="3">
    <source>
        <dbReference type="Proteomes" id="UP000515312"/>
    </source>
</evidence>
<accession>A0A7G8BRI9</accession>
<dbReference type="InterPro" id="IPR011486">
    <property type="entry name" value="BBP2"/>
</dbReference>